<dbReference type="PANTHER" id="PTHR32183:SF6">
    <property type="entry name" value="CYSTEINE SULFINATE DESULFINASE_CYSTEINE DESULFURASE AND RELATED ENZYMES"/>
    <property type="match status" value="1"/>
</dbReference>
<keyword evidence="1" id="KW-0597">Phosphoprotein</keyword>
<protein>
    <submittedName>
        <fullName evidence="5">SAM-dependent methyltransferase</fullName>
    </submittedName>
</protein>
<keyword evidence="3" id="KW-0808">Transferase</keyword>
<gene>
    <name evidence="5" type="ORF">BC349_03285</name>
</gene>
<evidence type="ECO:0000256" key="1">
    <source>
        <dbReference type="ARBA" id="ARBA00022553"/>
    </source>
</evidence>
<dbReference type="RefSeq" id="WP_187255307.1">
    <property type="nucleotide sequence ID" value="NZ_JBHULF010000006.1"/>
</dbReference>
<keyword evidence="2 5" id="KW-0489">Methyltransferase</keyword>
<dbReference type="InterPro" id="IPR029063">
    <property type="entry name" value="SAM-dependent_MTases_sf"/>
</dbReference>
<sequence>MENRLDAKYWDDRYREQQTGWDIGSPSTPLKEYIDHLTDVNQAILVPGCGNGYEVEYLLQKGFTNVTVIDLAPTLTCKLTEKLARWNGKELTILTGNFFDHSGSYDLILEQTFFCALDPSLRIDYVETMFRLLKPGGRLAGVLFNREFPGGPPFGGSLQEYETLFSPFAKKSIEPCNNSIPSRMGTELFIRLEKQAG</sequence>
<name>A0ABR7M4S1_9BACT</name>
<dbReference type="InterPro" id="IPR008854">
    <property type="entry name" value="TPMT"/>
</dbReference>
<evidence type="ECO:0000256" key="2">
    <source>
        <dbReference type="ARBA" id="ARBA00022603"/>
    </source>
</evidence>
<dbReference type="PANTHER" id="PTHR32183">
    <property type="match status" value="1"/>
</dbReference>
<proteinExistence type="predicted"/>
<dbReference type="PROSITE" id="PS51585">
    <property type="entry name" value="SAM_MT_TPMT"/>
    <property type="match status" value="1"/>
</dbReference>
<dbReference type="Gene3D" id="3.40.50.150">
    <property type="entry name" value="Vaccinia Virus protein VP39"/>
    <property type="match status" value="1"/>
</dbReference>
<keyword evidence="6" id="KW-1185">Reference proteome</keyword>
<dbReference type="SUPFAM" id="SSF53335">
    <property type="entry name" value="S-adenosyl-L-methionine-dependent methyltransferases"/>
    <property type="match status" value="1"/>
</dbReference>
<evidence type="ECO:0000313" key="6">
    <source>
        <dbReference type="Proteomes" id="UP000765802"/>
    </source>
</evidence>
<dbReference type="Proteomes" id="UP000765802">
    <property type="component" value="Unassembled WGS sequence"/>
</dbReference>
<organism evidence="5 6">
    <name type="scientific">Flavihumibacter stibioxidans</name>
    <dbReference type="NCBI Taxonomy" id="1834163"/>
    <lineage>
        <taxon>Bacteria</taxon>
        <taxon>Pseudomonadati</taxon>
        <taxon>Bacteroidota</taxon>
        <taxon>Chitinophagia</taxon>
        <taxon>Chitinophagales</taxon>
        <taxon>Chitinophagaceae</taxon>
        <taxon>Flavihumibacter</taxon>
    </lineage>
</organism>
<dbReference type="GO" id="GO:0008168">
    <property type="term" value="F:methyltransferase activity"/>
    <property type="evidence" value="ECO:0007669"/>
    <property type="project" value="UniProtKB-KW"/>
</dbReference>
<evidence type="ECO:0000256" key="3">
    <source>
        <dbReference type="ARBA" id="ARBA00022679"/>
    </source>
</evidence>
<evidence type="ECO:0000313" key="5">
    <source>
        <dbReference type="EMBL" id="MBC6489977.1"/>
    </source>
</evidence>
<accession>A0ABR7M4S1</accession>
<dbReference type="EMBL" id="MBUA01000001">
    <property type="protein sequence ID" value="MBC6489977.1"/>
    <property type="molecule type" value="Genomic_DNA"/>
</dbReference>
<comment type="caution">
    <text evidence="5">The sequence shown here is derived from an EMBL/GenBank/DDBJ whole genome shotgun (WGS) entry which is preliminary data.</text>
</comment>
<dbReference type="CDD" id="cd02440">
    <property type="entry name" value="AdoMet_MTases"/>
    <property type="match status" value="1"/>
</dbReference>
<evidence type="ECO:0000256" key="4">
    <source>
        <dbReference type="ARBA" id="ARBA00022691"/>
    </source>
</evidence>
<dbReference type="GO" id="GO:0032259">
    <property type="term" value="P:methylation"/>
    <property type="evidence" value="ECO:0007669"/>
    <property type="project" value="UniProtKB-KW"/>
</dbReference>
<dbReference type="Pfam" id="PF05724">
    <property type="entry name" value="TPMT"/>
    <property type="match status" value="1"/>
</dbReference>
<keyword evidence="4" id="KW-0949">S-adenosyl-L-methionine</keyword>
<reference evidence="5 6" key="1">
    <citation type="submission" date="2016-07" db="EMBL/GenBank/DDBJ databases">
        <title>Genome analysis of Flavihumibacter stibioxidans YS-17.</title>
        <authorList>
            <person name="Shi K."/>
            <person name="Han Y."/>
            <person name="Wang G."/>
        </authorList>
    </citation>
    <scope>NUCLEOTIDE SEQUENCE [LARGE SCALE GENOMIC DNA]</scope>
    <source>
        <strain evidence="5 6">YS-17</strain>
    </source>
</reference>